<feature type="region of interest" description="Disordered" evidence="12">
    <location>
        <begin position="343"/>
        <end position="368"/>
    </location>
</feature>
<dbReference type="AlphaFoldDB" id="A0A1E3BNW8"/>
<sequence length="482" mass="54435">MADSSNSALAAGQAQPKPAPKLQNPAMRMLGMPNFRFKLPSRNWMIFLTVTGSFTAALLYDRRERKRSQQKWCDLVAHLSKETLPIEQTRRKLTIYLAAPPGDGLRIARDHFREYVKPILVAAALDYQVIEGRREGDIRAGTAENIRKLRRKAGEPSSVVEEQNTEQIIAAARQSMGVYEEPGPQGDIVIGRHTWKEYIRGLHEGWLGPLDPPPPPAPVEEVAPEPTTPENTPAESPEKKDEQTPENKEKEEEKEKEKAKKKPAGPAPAYIAPADYPSRALPSTLPESFDGSVPIAFPHLLGFLNTPIRLCRYLNRRHLAEDIGREVAGAVLASYTRPYHDDIMPSDSESVTTTPTSIPGHDVTTDLPPRNYEQQTILEEAEREWHKSVHKRDPVGPNGDNEREWLDDVVLDPRIASRMQRYTLCPHEEARAQRIVEGTEYILGEKRPAPVPFWKKLWVQYGYGEDEETLKRKPILGNIDQE</sequence>
<dbReference type="EMBL" id="JXNT01000001">
    <property type="protein sequence ID" value="ODM22663.1"/>
    <property type="molecule type" value="Genomic_DNA"/>
</dbReference>
<evidence type="ECO:0000256" key="9">
    <source>
        <dbReference type="ARBA" id="ARBA00023010"/>
    </source>
</evidence>
<dbReference type="InterPro" id="IPR021056">
    <property type="entry name" value="Mt_import_IM_translocase_Tim54"/>
</dbReference>
<dbReference type="STRING" id="573508.A0A1E3BNW8"/>
<dbReference type="GO" id="GO:0015031">
    <property type="term" value="P:protein transport"/>
    <property type="evidence" value="ECO:0007669"/>
    <property type="project" value="UniProtKB-KW"/>
</dbReference>
<keyword evidence="4" id="KW-0813">Transport</keyword>
<dbReference type="GO" id="GO:0005743">
    <property type="term" value="C:mitochondrial inner membrane"/>
    <property type="evidence" value="ECO:0007669"/>
    <property type="project" value="UniProtKB-SubCell"/>
</dbReference>
<feature type="compositionally biased region" description="Basic and acidic residues" evidence="12">
    <location>
        <begin position="236"/>
        <end position="258"/>
    </location>
</feature>
<reference evidence="13 14" key="1">
    <citation type="journal article" date="2016" name="BMC Genomics">
        <title>Comparative genomic and transcriptomic analyses of the Fuzhuan brick tea-fermentation fungus Aspergillus cristatus.</title>
        <authorList>
            <person name="Ge Y."/>
            <person name="Wang Y."/>
            <person name="Liu Y."/>
            <person name="Tan Y."/>
            <person name="Ren X."/>
            <person name="Zhang X."/>
            <person name="Hyde K.D."/>
            <person name="Liu Y."/>
            <person name="Liu Z."/>
        </authorList>
    </citation>
    <scope>NUCLEOTIDE SEQUENCE [LARGE SCALE GENOMIC DNA]</scope>
    <source>
        <strain evidence="13 14">GZAAS20.1005</strain>
    </source>
</reference>
<protein>
    <recommendedName>
        <fullName evidence="3">Mitochondrial import inner membrane translocase subunit TIM54</fullName>
    </recommendedName>
</protein>
<keyword evidence="14" id="KW-1185">Reference proteome</keyword>
<comment type="caution">
    <text evidence="13">The sequence shown here is derived from an EMBL/GenBank/DDBJ whole genome shotgun (WGS) entry which is preliminary data.</text>
</comment>
<keyword evidence="5" id="KW-0812">Transmembrane</keyword>
<evidence type="ECO:0000256" key="6">
    <source>
        <dbReference type="ARBA" id="ARBA00022792"/>
    </source>
</evidence>
<keyword evidence="9" id="KW-0811">Translocation</keyword>
<dbReference type="PANTHER" id="PTHR12358">
    <property type="entry name" value="SPHINGOSINE KINASE"/>
    <property type="match status" value="1"/>
</dbReference>
<feature type="region of interest" description="Disordered" evidence="12">
    <location>
        <begin position="383"/>
        <end position="403"/>
    </location>
</feature>
<organism evidence="13 14">
    <name type="scientific">Aspergillus cristatus</name>
    <name type="common">Chinese Fuzhuan brick tea-fermentation fungus</name>
    <name type="synonym">Eurotium cristatum</name>
    <dbReference type="NCBI Taxonomy" id="573508"/>
    <lineage>
        <taxon>Eukaryota</taxon>
        <taxon>Fungi</taxon>
        <taxon>Dikarya</taxon>
        <taxon>Ascomycota</taxon>
        <taxon>Pezizomycotina</taxon>
        <taxon>Eurotiomycetes</taxon>
        <taxon>Eurotiomycetidae</taxon>
        <taxon>Eurotiales</taxon>
        <taxon>Aspergillaceae</taxon>
        <taxon>Aspergillus</taxon>
        <taxon>Aspergillus subgen. Aspergillus</taxon>
    </lineage>
</organism>
<evidence type="ECO:0000256" key="5">
    <source>
        <dbReference type="ARBA" id="ARBA00022692"/>
    </source>
</evidence>
<feature type="region of interest" description="Disordered" evidence="12">
    <location>
        <begin position="206"/>
        <end position="275"/>
    </location>
</feature>
<evidence type="ECO:0000256" key="10">
    <source>
        <dbReference type="ARBA" id="ARBA00023128"/>
    </source>
</evidence>
<comment type="subcellular location">
    <subcellularLocation>
        <location evidence="1">Mitochondrion inner membrane</location>
        <topology evidence="1">Single-pass membrane protein</topology>
    </subcellularLocation>
</comment>
<feature type="compositionally biased region" description="Low complexity" evidence="12">
    <location>
        <begin position="219"/>
        <end position="235"/>
    </location>
</feature>
<feature type="compositionally biased region" description="Low complexity" evidence="12">
    <location>
        <begin position="8"/>
        <end position="25"/>
    </location>
</feature>
<keyword evidence="6" id="KW-0999">Mitochondrion inner membrane</keyword>
<evidence type="ECO:0000256" key="12">
    <source>
        <dbReference type="SAM" id="MobiDB-lite"/>
    </source>
</evidence>
<proteinExistence type="inferred from homology"/>
<evidence type="ECO:0000313" key="14">
    <source>
        <dbReference type="Proteomes" id="UP000094569"/>
    </source>
</evidence>
<dbReference type="InterPro" id="IPR050187">
    <property type="entry name" value="Lipid_Phosphate_FormReg"/>
</dbReference>
<evidence type="ECO:0000313" key="13">
    <source>
        <dbReference type="EMBL" id="ODM22663.1"/>
    </source>
</evidence>
<evidence type="ECO:0000256" key="3">
    <source>
        <dbReference type="ARBA" id="ARBA00020796"/>
    </source>
</evidence>
<comment type="similarity">
    <text evidence="2">Belongs to the TIM54 family.</text>
</comment>
<dbReference type="PANTHER" id="PTHR12358:SF101">
    <property type="entry name" value="MITOCHONDRIAL IMPORT INNER MEMBRANE TRANSLOCASE SUBUNIT TIM54"/>
    <property type="match status" value="1"/>
</dbReference>
<evidence type="ECO:0000256" key="1">
    <source>
        <dbReference type="ARBA" id="ARBA00004434"/>
    </source>
</evidence>
<dbReference type="OrthoDB" id="5598305at2759"/>
<dbReference type="VEuPathDB" id="FungiDB:SI65_00252"/>
<feature type="compositionally biased region" description="Polar residues" evidence="12">
    <location>
        <begin position="347"/>
        <end position="357"/>
    </location>
</feature>
<dbReference type="Proteomes" id="UP000094569">
    <property type="component" value="Unassembled WGS sequence"/>
</dbReference>
<feature type="region of interest" description="Disordered" evidence="12">
    <location>
        <begin position="1"/>
        <end position="25"/>
    </location>
</feature>
<evidence type="ECO:0000256" key="8">
    <source>
        <dbReference type="ARBA" id="ARBA00022989"/>
    </source>
</evidence>
<evidence type="ECO:0000256" key="7">
    <source>
        <dbReference type="ARBA" id="ARBA00022927"/>
    </source>
</evidence>
<keyword evidence="7" id="KW-0653">Protein transport</keyword>
<evidence type="ECO:0000256" key="4">
    <source>
        <dbReference type="ARBA" id="ARBA00022448"/>
    </source>
</evidence>
<name>A0A1E3BNW8_ASPCR</name>
<dbReference type="Pfam" id="PF11711">
    <property type="entry name" value="Tim54"/>
    <property type="match status" value="1"/>
</dbReference>
<gene>
    <name evidence="13" type="ORF">SI65_00252</name>
</gene>
<accession>A0A1E3BNW8</accession>
<evidence type="ECO:0000256" key="11">
    <source>
        <dbReference type="ARBA" id="ARBA00023136"/>
    </source>
</evidence>
<keyword evidence="10" id="KW-0496">Mitochondrion</keyword>
<evidence type="ECO:0000256" key="2">
    <source>
        <dbReference type="ARBA" id="ARBA00006355"/>
    </source>
</evidence>
<keyword evidence="8" id="KW-1133">Transmembrane helix</keyword>
<keyword evidence="11" id="KW-0472">Membrane</keyword>